<dbReference type="EMBL" id="JAVHJM010000002">
    <property type="protein sequence ID" value="KAK6518141.1"/>
    <property type="molecule type" value="Genomic_DNA"/>
</dbReference>
<organism evidence="1 2">
    <name type="scientific">Arthrobotrys conoides</name>
    <dbReference type="NCBI Taxonomy" id="74498"/>
    <lineage>
        <taxon>Eukaryota</taxon>
        <taxon>Fungi</taxon>
        <taxon>Dikarya</taxon>
        <taxon>Ascomycota</taxon>
        <taxon>Pezizomycotina</taxon>
        <taxon>Orbiliomycetes</taxon>
        <taxon>Orbiliales</taxon>
        <taxon>Orbiliaceae</taxon>
        <taxon>Arthrobotrys</taxon>
    </lineage>
</organism>
<dbReference type="SUPFAM" id="SSF54695">
    <property type="entry name" value="POZ domain"/>
    <property type="match status" value="1"/>
</dbReference>
<dbReference type="InterPro" id="IPR011333">
    <property type="entry name" value="SKP1/BTB/POZ_sf"/>
</dbReference>
<dbReference type="Proteomes" id="UP001307849">
    <property type="component" value="Unassembled WGS sequence"/>
</dbReference>
<sequence length="298" mass="33982">MVRGHNDCPKACTACRLDCLCDNCKRCHTCEDLKSELKSAFRCRNLAHSCEILEIDMSARNEIEKLPRHCASEILVVFVGEHKRKYRVHLDAFRGASRFFEKETLPKSKDSHLQSIALTEKVDDPEAFEMFIQFAYIKNYIVPNKRALDQLFVHAKVYVLAERLGCQELKALAVKRATRYCLGSFDTASRYNGVITSLPRAISTIYSFTDDQNSGKPPGRKRGDPEGHLAEYIIRDAFRLLLAKISSCYLVELKTKQDFLRIHSSRSDFATDLLLFLGSGEKMQVDKNGGMVYSFQFV</sequence>
<reference evidence="1 2" key="1">
    <citation type="submission" date="2019-10" db="EMBL/GenBank/DDBJ databases">
        <authorList>
            <person name="Palmer J.M."/>
        </authorList>
    </citation>
    <scope>NUCLEOTIDE SEQUENCE [LARGE SCALE GENOMIC DNA]</scope>
    <source>
        <strain evidence="1 2">TWF506</strain>
    </source>
</reference>
<accession>A0AAN8S2Z4</accession>
<protein>
    <recommendedName>
        <fullName evidence="3">BTB domain-containing protein</fullName>
    </recommendedName>
</protein>
<keyword evidence="2" id="KW-1185">Reference proteome</keyword>
<name>A0AAN8S2Z4_9PEZI</name>
<evidence type="ECO:0008006" key="3">
    <source>
        <dbReference type="Google" id="ProtNLM"/>
    </source>
</evidence>
<evidence type="ECO:0000313" key="1">
    <source>
        <dbReference type="EMBL" id="KAK6518141.1"/>
    </source>
</evidence>
<gene>
    <name evidence="1" type="ORF">TWF506_005302</name>
</gene>
<comment type="caution">
    <text evidence="1">The sequence shown here is derived from an EMBL/GenBank/DDBJ whole genome shotgun (WGS) entry which is preliminary data.</text>
</comment>
<dbReference type="AlphaFoldDB" id="A0AAN8S2Z4"/>
<dbReference type="PANTHER" id="PTHR47843">
    <property type="entry name" value="BTB DOMAIN-CONTAINING PROTEIN-RELATED"/>
    <property type="match status" value="1"/>
</dbReference>
<evidence type="ECO:0000313" key="2">
    <source>
        <dbReference type="Proteomes" id="UP001307849"/>
    </source>
</evidence>
<dbReference type="Gene3D" id="3.30.710.10">
    <property type="entry name" value="Potassium Channel Kv1.1, Chain A"/>
    <property type="match status" value="1"/>
</dbReference>
<proteinExistence type="predicted"/>